<evidence type="ECO:0000313" key="2">
    <source>
        <dbReference type="Proteomes" id="UP000182491"/>
    </source>
</evidence>
<protein>
    <submittedName>
        <fullName evidence="1">Uncharacterized protein</fullName>
    </submittedName>
</protein>
<proteinExistence type="predicted"/>
<accession>A0A1I7KX72</accession>
<evidence type="ECO:0000313" key="1">
    <source>
        <dbReference type="EMBL" id="SFV02030.1"/>
    </source>
</evidence>
<name>A0A1I7KX72_9BACT</name>
<dbReference type="AlphaFoldDB" id="A0A1I7KX72"/>
<dbReference type="Proteomes" id="UP000182491">
    <property type="component" value="Unassembled WGS sequence"/>
</dbReference>
<keyword evidence="2" id="KW-1185">Reference proteome</keyword>
<gene>
    <name evidence="1" type="ORF">SAMN04487941_0061</name>
</gene>
<sequence length="143" mass="15685">MHLLKGEEIVLTALGGEIVLTNLRVCQRTEEATNMYTRHVFLRHVVGCDVVHRRRASWLIEVAAALTLALLSQLAGRAEGVHLALASLPVFCALFYFSTVKTLEISSHTGSIAQRLDITHTKEQELIEALRSLSTAQKASPPG</sequence>
<dbReference type="EMBL" id="FPCA01000011">
    <property type="protein sequence ID" value="SFV02030.1"/>
    <property type="molecule type" value="Genomic_DNA"/>
</dbReference>
<organism evidence="1 2">
    <name type="scientific">Pontibacter akesuensis</name>
    <dbReference type="NCBI Taxonomy" id="388950"/>
    <lineage>
        <taxon>Bacteria</taxon>
        <taxon>Pseudomonadati</taxon>
        <taxon>Bacteroidota</taxon>
        <taxon>Cytophagia</taxon>
        <taxon>Cytophagales</taxon>
        <taxon>Hymenobacteraceae</taxon>
        <taxon>Pontibacter</taxon>
    </lineage>
</organism>
<reference evidence="2" key="1">
    <citation type="submission" date="2016-10" db="EMBL/GenBank/DDBJ databases">
        <authorList>
            <person name="Varghese N."/>
        </authorList>
    </citation>
    <scope>NUCLEOTIDE SEQUENCE [LARGE SCALE GENOMIC DNA]</scope>
    <source>
        <strain evidence="2">DSM 18820</strain>
    </source>
</reference>